<dbReference type="Pfam" id="PF21226">
    <property type="entry name" value="MalQ_N"/>
    <property type="match status" value="1"/>
</dbReference>
<evidence type="ECO:0000256" key="7">
    <source>
        <dbReference type="ARBA" id="ARBA00023277"/>
    </source>
</evidence>
<dbReference type="InterPro" id="IPR048458">
    <property type="entry name" value="MalQ_N"/>
</dbReference>
<evidence type="ECO:0000256" key="1">
    <source>
        <dbReference type="ARBA" id="ARBA00000439"/>
    </source>
</evidence>
<dbReference type="EMBL" id="RAQO01000004">
    <property type="protein sequence ID" value="RKF19587.1"/>
    <property type="molecule type" value="Genomic_DNA"/>
</dbReference>
<name>A0A420EFX5_9ALTE</name>
<keyword evidence="6 10" id="KW-0808">Transferase</keyword>
<evidence type="ECO:0000256" key="2">
    <source>
        <dbReference type="ARBA" id="ARBA00005684"/>
    </source>
</evidence>
<evidence type="ECO:0000256" key="10">
    <source>
        <dbReference type="RuleBase" id="RU361207"/>
    </source>
</evidence>
<dbReference type="NCBIfam" id="NF008274">
    <property type="entry name" value="PRK11052.1"/>
    <property type="match status" value="1"/>
</dbReference>
<keyword evidence="13" id="KW-1185">Reference proteome</keyword>
<protein>
    <recommendedName>
        <fullName evidence="4 10">4-alpha-glucanotransferase</fullName>
        <ecNumber evidence="3 10">2.4.1.25</ecNumber>
    </recommendedName>
    <alternativeName>
        <fullName evidence="8 10">Amylomaltase</fullName>
    </alternativeName>
    <alternativeName>
        <fullName evidence="9 10">Disproportionating enzyme</fullName>
    </alternativeName>
</protein>
<dbReference type="Proteomes" id="UP000286482">
    <property type="component" value="Unassembled WGS sequence"/>
</dbReference>
<keyword evidence="7 10" id="KW-0119">Carbohydrate metabolism</keyword>
<feature type="domain" description="MalQ N-terminal beta-sandwich" evidence="11">
    <location>
        <begin position="68"/>
        <end position="165"/>
    </location>
</feature>
<evidence type="ECO:0000256" key="9">
    <source>
        <dbReference type="ARBA" id="ARBA00031501"/>
    </source>
</evidence>
<evidence type="ECO:0000256" key="3">
    <source>
        <dbReference type="ARBA" id="ARBA00012560"/>
    </source>
</evidence>
<dbReference type="InterPro" id="IPR017853">
    <property type="entry name" value="GH"/>
</dbReference>
<dbReference type="InterPro" id="IPR003385">
    <property type="entry name" value="Glyco_hydro_77"/>
</dbReference>
<evidence type="ECO:0000256" key="6">
    <source>
        <dbReference type="ARBA" id="ARBA00022679"/>
    </source>
</evidence>
<dbReference type="GO" id="GO:0005975">
    <property type="term" value="P:carbohydrate metabolic process"/>
    <property type="evidence" value="ECO:0007669"/>
    <property type="project" value="InterPro"/>
</dbReference>
<evidence type="ECO:0000313" key="13">
    <source>
        <dbReference type="Proteomes" id="UP000286482"/>
    </source>
</evidence>
<sequence>MSEQVIDQLVKLRGIETSFIDAWGNPASVVPQSKATLLAALGYPVDDEEALLEAYENDVEAYWNQITPVVKVVRVGQSSPLEIRCPIYNASQEYIWSMVTESGDKHQGTVKAVDGELVAVHTIDEQEYHAYDIELGLELEPGYHQLELSIAGEKSPLVSVRYIVAQQEAFKQPAISQGKKIWGPSVQLYCLRSERNWGVGDFTDLKDLITGIGASGGDFVGLNPIHSLYPSNPDSCSPYSPSSRRWLNVIYIDVEAIEDYANSAAKALVESPEFKARLEQLRSTEHVDYKGVTEAKIEALKLVFETFQVNNNGRTKRGKAFKAFMIEGGESLLQQASYDAIQEQFYAEFGNAWGWPVWPDEFKKFQNPAVAKWIKDNKSKVDFYAWLQWMADEQMAIADQQAKDSGMEMGIYRDLAVGVSEGSCEIWGQGDLYCQGATVGAPPDILGPLGQNWGLPPMDPEKLIEQQYQPMVDLFRSNMRSCGALRIDHAMALLRLWWVPKGESADKGAYMYYALEDLLGILILESHRNQCLIIGEDLGTVPDGIFETFQENGIHSYRIFLFEQAEDGGYTAPSHYPVQAMAAITTHDMPTLRGFWHCDDLALGRELGLYPDEEVLQSLYSDRHKSKQKILNSLHGLGSIPEHISNDVNWVGMDQELNYGMQTHMAAGSCALLSLQLEDWLQMDKPVNIPGTFEEYPNWRRKLSHNLSDIFNDSQITDLLAKISLARKNAS</sequence>
<evidence type="ECO:0000256" key="5">
    <source>
        <dbReference type="ARBA" id="ARBA00022676"/>
    </source>
</evidence>
<organism evidence="12 13">
    <name type="scientific">Alginatibacterium sediminis</name>
    <dbReference type="NCBI Taxonomy" id="2164068"/>
    <lineage>
        <taxon>Bacteria</taxon>
        <taxon>Pseudomonadati</taxon>
        <taxon>Pseudomonadota</taxon>
        <taxon>Gammaproteobacteria</taxon>
        <taxon>Alteromonadales</taxon>
        <taxon>Alteromonadaceae</taxon>
        <taxon>Alginatibacterium</taxon>
    </lineage>
</organism>
<comment type="similarity">
    <text evidence="2 10">Belongs to the disproportionating enzyme family.</text>
</comment>
<dbReference type="Gene3D" id="3.20.20.80">
    <property type="entry name" value="Glycosidases"/>
    <property type="match status" value="1"/>
</dbReference>
<dbReference type="EC" id="2.4.1.25" evidence="3 10"/>
<evidence type="ECO:0000259" key="11">
    <source>
        <dbReference type="Pfam" id="PF21226"/>
    </source>
</evidence>
<evidence type="ECO:0000256" key="4">
    <source>
        <dbReference type="ARBA" id="ARBA00020295"/>
    </source>
</evidence>
<dbReference type="PANTHER" id="PTHR32438">
    <property type="entry name" value="4-ALPHA-GLUCANOTRANSFERASE DPE1, CHLOROPLASTIC/AMYLOPLASTIC"/>
    <property type="match status" value="1"/>
</dbReference>
<keyword evidence="5 10" id="KW-0328">Glycosyltransferase</keyword>
<dbReference type="NCBIfam" id="TIGR00217">
    <property type="entry name" value="malQ"/>
    <property type="match status" value="1"/>
</dbReference>
<dbReference type="GO" id="GO:0004134">
    <property type="term" value="F:4-alpha-glucanotransferase activity"/>
    <property type="evidence" value="ECO:0007669"/>
    <property type="project" value="UniProtKB-EC"/>
</dbReference>
<reference evidence="12 13" key="1">
    <citation type="submission" date="2018-09" db="EMBL/GenBank/DDBJ databases">
        <authorList>
            <person name="Wang Z."/>
        </authorList>
    </citation>
    <scope>NUCLEOTIDE SEQUENCE [LARGE SCALE GENOMIC DNA]</scope>
    <source>
        <strain evidence="12 13">ALS 81</strain>
    </source>
</reference>
<dbReference type="SUPFAM" id="SSF51445">
    <property type="entry name" value="(Trans)glycosidases"/>
    <property type="match status" value="1"/>
</dbReference>
<comment type="caution">
    <text evidence="12">The sequence shown here is derived from an EMBL/GenBank/DDBJ whole genome shotgun (WGS) entry which is preliminary data.</text>
</comment>
<proteinExistence type="inferred from homology"/>
<accession>A0A420EFX5</accession>
<gene>
    <name evidence="12" type="ORF">DBZ36_03735</name>
</gene>
<dbReference type="Pfam" id="PF02446">
    <property type="entry name" value="Glyco_hydro_77"/>
    <property type="match status" value="1"/>
</dbReference>
<evidence type="ECO:0000313" key="12">
    <source>
        <dbReference type="EMBL" id="RKF19587.1"/>
    </source>
</evidence>
<comment type="catalytic activity">
    <reaction evidence="1 10">
        <text>Transfers a segment of a (1-&gt;4)-alpha-D-glucan to a new position in an acceptor, which may be glucose or a (1-&gt;4)-alpha-D-glucan.</text>
        <dbReference type="EC" id="2.4.1.25"/>
    </reaction>
</comment>
<dbReference type="RefSeq" id="WP_120353592.1">
    <property type="nucleotide sequence ID" value="NZ_RAQO01000004.1"/>
</dbReference>
<evidence type="ECO:0000256" key="8">
    <source>
        <dbReference type="ARBA" id="ARBA00031423"/>
    </source>
</evidence>
<dbReference type="PANTHER" id="PTHR32438:SF5">
    <property type="entry name" value="4-ALPHA-GLUCANOTRANSFERASE DPE1, CHLOROPLASTIC_AMYLOPLASTIC"/>
    <property type="match status" value="1"/>
</dbReference>
<dbReference type="AlphaFoldDB" id="A0A420EFX5"/>
<dbReference type="OrthoDB" id="9763489at2"/>